<dbReference type="InterPro" id="IPR036179">
    <property type="entry name" value="Ig-like_dom_sf"/>
</dbReference>
<dbReference type="InterPro" id="IPR013783">
    <property type="entry name" value="Ig-like_fold"/>
</dbReference>
<evidence type="ECO:0000259" key="1">
    <source>
        <dbReference type="PROSITE" id="PS50835"/>
    </source>
</evidence>
<dbReference type="PROSITE" id="PS50835">
    <property type="entry name" value="IG_LIKE"/>
    <property type="match status" value="1"/>
</dbReference>
<proteinExistence type="predicted"/>
<gene>
    <name evidence="2" type="ORF">OBRU01_25516</name>
</gene>
<feature type="domain" description="Ig-like" evidence="1">
    <location>
        <begin position="1"/>
        <end position="69"/>
    </location>
</feature>
<dbReference type="AlphaFoldDB" id="A0A0L7K4J5"/>
<sequence length="464" mass="50853">MACSFQANPAVYQLIWFHEDDIITRSKDGGEVVHPFLEVVDISESDAGEYVCAATNDEGSAYSEPININVTCGDISQSDAGEYVCAATNDEGSAYSEPININVTCGDISQSDAGEYVCAATNDEGSAYSEPININVTFNVTTMVNHPQTTLETQERTLVYERINTTTYSTLFCWGVNGVPEDGNVHSPCTFVVSDETAPRPPARCHACKNTAQDIVVTCERGHGGGLPQVSSLSLFGGVLVVALAACGLVLCSHERGSRLDLPRARSDPPLCAYNTEESNCETCHDSEDGSECNLRRTESFRRALARYPSRSFDVRRSNSFHTARCTRDEPDTKCNDIMRHGNNCRVHSMQNINRKRDMDALCDHLTSEITQTSDGFSLPPPPDELGTYRAATRIRDIPTRSTPTYTTINKGNNSLSKEPLRQYTHMSPMNMVGVPTGSAAQNSLYTYPEDHQVTTNPFDDDST</sequence>
<dbReference type="InterPro" id="IPR007110">
    <property type="entry name" value="Ig-like_dom"/>
</dbReference>
<dbReference type="Gene3D" id="2.60.40.10">
    <property type="entry name" value="Immunoglobulins"/>
    <property type="match status" value="3"/>
</dbReference>
<accession>A0A0L7K4J5</accession>
<dbReference type="PANTHER" id="PTHR23278">
    <property type="entry name" value="SIDESTEP PROTEIN"/>
    <property type="match status" value="1"/>
</dbReference>
<dbReference type="Proteomes" id="UP000037510">
    <property type="component" value="Unassembled WGS sequence"/>
</dbReference>
<protein>
    <submittedName>
        <fullName evidence="2">Putative Fasciclin-2</fullName>
    </submittedName>
</protein>
<evidence type="ECO:0000313" key="3">
    <source>
        <dbReference type="Proteomes" id="UP000037510"/>
    </source>
</evidence>
<dbReference type="EMBL" id="JTDY01010641">
    <property type="protein sequence ID" value="KOB58139.1"/>
    <property type="molecule type" value="Genomic_DNA"/>
</dbReference>
<organism evidence="2 3">
    <name type="scientific">Operophtera brumata</name>
    <name type="common">Winter moth</name>
    <name type="synonym">Phalaena brumata</name>
    <dbReference type="NCBI Taxonomy" id="104452"/>
    <lineage>
        <taxon>Eukaryota</taxon>
        <taxon>Metazoa</taxon>
        <taxon>Ecdysozoa</taxon>
        <taxon>Arthropoda</taxon>
        <taxon>Hexapoda</taxon>
        <taxon>Insecta</taxon>
        <taxon>Pterygota</taxon>
        <taxon>Neoptera</taxon>
        <taxon>Endopterygota</taxon>
        <taxon>Lepidoptera</taxon>
        <taxon>Glossata</taxon>
        <taxon>Ditrysia</taxon>
        <taxon>Geometroidea</taxon>
        <taxon>Geometridae</taxon>
        <taxon>Larentiinae</taxon>
        <taxon>Operophtera</taxon>
    </lineage>
</organism>
<name>A0A0L7K4J5_OPEBR</name>
<dbReference type="STRING" id="104452.A0A0L7K4J5"/>
<dbReference type="PANTHER" id="PTHR23278:SF32">
    <property type="entry name" value="NEUROMUSCULIN, ISOFORM E"/>
    <property type="match status" value="1"/>
</dbReference>
<evidence type="ECO:0000313" key="2">
    <source>
        <dbReference type="EMBL" id="KOB58139.1"/>
    </source>
</evidence>
<dbReference type="SUPFAM" id="SSF48726">
    <property type="entry name" value="Immunoglobulin"/>
    <property type="match status" value="2"/>
</dbReference>
<comment type="caution">
    <text evidence="2">The sequence shown here is derived from an EMBL/GenBank/DDBJ whole genome shotgun (WGS) entry which is preliminary data.</text>
</comment>
<reference evidence="2 3" key="1">
    <citation type="journal article" date="2015" name="Genome Biol. Evol.">
        <title>The genome of winter moth (Operophtera brumata) provides a genomic perspective on sexual dimorphism and phenology.</title>
        <authorList>
            <person name="Derks M.F."/>
            <person name="Smit S."/>
            <person name="Salis L."/>
            <person name="Schijlen E."/>
            <person name="Bossers A."/>
            <person name="Mateman C."/>
            <person name="Pijl A.S."/>
            <person name="de Ridder D."/>
            <person name="Groenen M.A."/>
            <person name="Visser M.E."/>
            <person name="Megens H.J."/>
        </authorList>
    </citation>
    <scope>NUCLEOTIDE SEQUENCE [LARGE SCALE GENOMIC DNA]</scope>
    <source>
        <strain evidence="2">WM2013NL</strain>
        <tissue evidence="2">Head and thorax</tissue>
    </source>
</reference>
<keyword evidence="3" id="KW-1185">Reference proteome</keyword>